<name>A0A318UDH6_9SPHI</name>
<comment type="caution">
    <text evidence="4">The sequence shown here is derived from an EMBL/GenBank/DDBJ whole genome shotgun (WGS) entry which is preliminary data.</text>
</comment>
<protein>
    <recommendedName>
        <fullName evidence="3">Ig-like domain-containing protein</fullName>
    </recommendedName>
</protein>
<dbReference type="EMBL" id="QKLU01000012">
    <property type="protein sequence ID" value="PYF68434.1"/>
    <property type="molecule type" value="Genomic_DNA"/>
</dbReference>
<dbReference type="OrthoDB" id="1488276at2"/>
<reference evidence="4 5" key="1">
    <citation type="submission" date="2018-06" db="EMBL/GenBank/DDBJ databases">
        <title>Genomic Encyclopedia of Archaeal and Bacterial Type Strains, Phase II (KMG-II): from individual species to whole genera.</title>
        <authorList>
            <person name="Goeker M."/>
        </authorList>
    </citation>
    <scope>NUCLEOTIDE SEQUENCE [LARGE SCALE GENOMIC DNA]</scope>
    <source>
        <strain evidence="4 5">DSM 27372</strain>
    </source>
</reference>
<accession>A0A318UDH6</accession>
<evidence type="ECO:0000256" key="2">
    <source>
        <dbReference type="SAM" id="SignalP"/>
    </source>
</evidence>
<evidence type="ECO:0000313" key="5">
    <source>
        <dbReference type="Proteomes" id="UP000248198"/>
    </source>
</evidence>
<dbReference type="Proteomes" id="UP000248198">
    <property type="component" value="Unassembled WGS sequence"/>
</dbReference>
<proteinExistence type="predicted"/>
<feature type="domain" description="Ig-like" evidence="3">
    <location>
        <begin position="1188"/>
        <end position="1274"/>
    </location>
</feature>
<keyword evidence="5" id="KW-1185">Reference proteome</keyword>
<dbReference type="PROSITE" id="PS50835">
    <property type="entry name" value="IG_LIKE"/>
    <property type="match status" value="1"/>
</dbReference>
<feature type="signal peptide" evidence="2">
    <location>
        <begin position="1"/>
        <end position="19"/>
    </location>
</feature>
<dbReference type="InterPro" id="IPR007110">
    <property type="entry name" value="Ig-like_dom"/>
</dbReference>
<gene>
    <name evidence="4" type="ORF">B0O44_11218</name>
</gene>
<feature type="region of interest" description="Disordered" evidence="1">
    <location>
        <begin position="860"/>
        <end position="883"/>
    </location>
</feature>
<evidence type="ECO:0000256" key="1">
    <source>
        <dbReference type="SAM" id="MobiDB-lite"/>
    </source>
</evidence>
<dbReference type="RefSeq" id="WP_110834692.1">
    <property type="nucleotide sequence ID" value="NZ_QKLU01000012.1"/>
</dbReference>
<organism evidence="4 5">
    <name type="scientific">Pedobacter nutrimenti</name>
    <dbReference type="NCBI Taxonomy" id="1241337"/>
    <lineage>
        <taxon>Bacteria</taxon>
        <taxon>Pseudomonadati</taxon>
        <taxon>Bacteroidota</taxon>
        <taxon>Sphingobacteriia</taxon>
        <taxon>Sphingobacteriales</taxon>
        <taxon>Sphingobacteriaceae</taxon>
        <taxon>Pedobacter</taxon>
    </lineage>
</organism>
<feature type="compositionally biased region" description="Polar residues" evidence="1">
    <location>
        <begin position="860"/>
        <end position="870"/>
    </location>
</feature>
<feature type="chain" id="PRO_5016349812" description="Ig-like domain-containing protein" evidence="2">
    <location>
        <begin position="20"/>
        <end position="1286"/>
    </location>
</feature>
<evidence type="ECO:0000313" key="4">
    <source>
        <dbReference type="EMBL" id="PYF68434.1"/>
    </source>
</evidence>
<keyword evidence="2" id="KW-0732">Signal</keyword>
<sequence length="1286" mass="135218">MKKIFLLLITCLCFQLSNAQSPYFYSKALGANLVSDYSNYYLANNLPDNGPKGVLGVTFLEFLAKGHIMAQEIVGGKIRQHYYGISFASTNDNAAFTISGPQTVSLSHVVGSYNGKFDWAISFNRFKPLIVQYSPNRIQSNKYLNVTIEYAVIDVDANGVGDFPTSYSFNMKIFSDAMTFPATLPSKTSSTNPRYYLFGEGDRTDVISGPGAYFEPASYNPPGLPPGYYPAGYYFDPSKANLGDNVISYSKYTLNDAGPTVITKTINVCNAPPIAPIISTDASSVCSGSLTKLTANGSNIIWSNGAEGNEIMVGPGTYYANSTNACGSSPTSNQITITARSIASAPSISASGNTNLCNGSTVILTATGSNITWSNGQTGNSITVNSAGNYYAVSTNECGTSSASNTITITTGSVPTPPTISANGSTNLCNGRSVTLSATGSNITWSNGQTGNSISVNSAGSYYAVSSNDCGNSANSNVITVNTGNTPTAPTVSASGSTALCNGATVTLTATGSNITWSNGQTGNSITVNSAGNYYVTTSNSCGTSIASNTISVTTNSTPTAPAISISGDLCNGSAILSSNDGMPVNWYLNNTFQITSITIPGSPGTYYATRSNTCGESTSSNSIIAEYNKPEAPTSFTLSIGMPDCGQNFGTITVNNVTAPPGTTIQYAVNGITNWQTSNSFSIAPGTYDVMVRAVKGTCVSDPKTIQGTIIRNDAPATPVIESLFQPSCTTPTGSITLSYVNGASYSKDNGQNYQESNSFTGLTPGNYVFKIKNAVGCESNQLSQTITTPPTKPSPPVVNSITHPNCTTSTGTININIIPGAKYSIDYGLTYQTSNIFSNLSPGTYVLRIQTSNGCESSGSSVTINNQPDLPGKPVISSVTKPTCDNPTGSFSVEMGAMGLQYGIHGVRSWQFSNVFDNLPPGEYRVAIRTLEGCESSETLVSLPTPTAQKPNAPVLSSSGGSLCNGASITLTTSGVNLKWYKDQVLVAQNVTSLVVNQGGTFYVTQTNSCGTSDNSNQIQIAAPSTTPGKPSMQILSGSKDLCNGGSVQFQVSAIGRVLIYKDGNLILNGNDTYSFSINSEGIYKAKVQNDCGESDFSDPITVTVTNLTTPKITSNSTMIFSNENITIKSDIPGNTEWFKDGVSLGISNETLIINEPGIYKSRRVSANGCTSPFSNEIVITKYSIPPVITTPTDPDVKVDPPDSNGNRNMYFCQGKIVTLTAPTADAYTWLKDGAAIPGQTSKTISISSEGTYSVRIVKDGNTFTTPYFKVTVWTKPNQPSINY</sequence>
<evidence type="ECO:0000259" key="3">
    <source>
        <dbReference type="PROSITE" id="PS50835"/>
    </source>
</evidence>